<gene>
    <name evidence="2" type="ORF">AMORRO_LOCUS10838</name>
</gene>
<dbReference type="AlphaFoldDB" id="A0A9N9EB19"/>
<comment type="caution">
    <text evidence="2">The sequence shown here is derived from an EMBL/GenBank/DDBJ whole genome shotgun (WGS) entry which is preliminary data.</text>
</comment>
<feature type="region of interest" description="Disordered" evidence="1">
    <location>
        <begin position="1"/>
        <end position="24"/>
    </location>
</feature>
<name>A0A9N9EB19_9GLOM</name>
<sequence>MSNNSNNQQPAQQPQIHRLIAPPQQGNLQALVPITVPQHVFAPENPPTLQQDGFDLIQGNSFLSNSTYTSDAPDFTKVMLEGDNNCVVGKLGLRCMAQYSVASSRHLRRKNQS</sequence>
<evidence type="ECO:0000256" key="1">
    <source>
        <dbReference type="SAM" id="MobiDB-lite"/>
    </source>
</evidence>
<protein>
    <submittedName>
        <fullName evidence="2">3209_t:CDS:1</fullName>
    </submittedName>
</protein>
<dbReference type="Proteomes" id="UP000789342">
    <property type="component" value="Unassembled WGS sequence"/>
</dbReference>
<feature type="compositionally biased region" description="Low complexity" evidence="1">
    <location>
        <begin position="1"/>
        <end position="15"/>
    </location>
</feature>
<evidence type="ECO:0000313" key="2">
    <source>
        <dbReference type="EMBL" id="CAG8671372.1"/>
    </source>
</evidence>
<reference evidence="2" key="1">
    <citation type="submission" date="2021-06" db="EMBL/GenBank/DDBJ databases">
        <authorList>
            <person name="Kallberg Y."/>
            <person name="Tangrot J."/>
            <person name="Rosling A."/>
        </authorList>
    </citation>
    <scope>NUCLEOTIDE SEQUENCE</scope>
    <source>
        <strain evidence="2">CL551</strain>
    </source>
</reference>
<dbReference type="EMBL" id="CAJVPV010012614">
    <property type="protein sequence ID" value="CAG8671372.1"/>
    <property type="molecule type" value="Genomic_DNA"/>
</dbReference>
<organism evidence="2 3">
    <name type="scientific">Acaulospora morrowiae</name>
    <dbReference type="NCBI Taxonomy" id="94023"/>
    <lineage>
        <taxon>Eukaryota</taxon>
        <taxon>Fungi</taxon>
        <taxon>Fungi incertae sedis</taxon>
        <taxon>Mucoromycota</taxon>
        <taxon>Glomeromycotina</taxon>
        <taxon>Glomeromycetes</taxon>
        <taxon>Diversisporales</taxon>
        <taxon>Acaulosporaceae</taxon>
        <taxon>Acaulospora</taxon>
    </lineage>
</organism>
<evidence type="ECO:0000313" key="3">
    <source>
        <dbReference type="Proteomes" id="UP000789342"/>
    </source>
</evidence>
<proteinExistence type="predicted"/>
<accession>A0A9N9EB19</accession>
<keyword evidence="3" id="KW-1185">Reference proteome</keyword>